<reference evidence="2 3" key="1">
    <citation type="submission" date="2023-08" db="EMBL/GenBank/DDBJ databases">
        <authorList>
            <person name="Park J.-S."/>
        </authorList>
    </citation>
    <scope>NUCLEOTIDE SEQUENCE [LARGE SCALE GENOMIC DNA]</scope>
    <source>
        <strain evidence="2 3">2205BS29-5</strain>
    </source>
</reference>
<dbReference type="EMBL" id="JAVAMQ010000011">
    <property type="protein sequence ID" value="MDP5307981.1"/>
    <property type="molecule type" value="Genomic_DNA"/>
</dbReference>
<accession>A0ABT9JG01</accession>
<dbReference type="Proteomes" id="UP001224997">
    <property type="component" value="Unassembled WGS sequence"/>
</dbReference>
<evidence type="ECO:0000313" key="2">
    <source>
        <dbReference type="EMBL" id="MDP5307981.1"/>
    </source>
</evidence>
<dbReference type="InterPro" id="IPR002477">
    <property type="entry name" value="Peptidoglycan-bd-like"/>
</dbReference>
<keyword evidence="3" id="KW-1185">Reference proteome</keyword>
<dbReference type="InterPro" id="IPR036365">
    <property type="entry name" value="PGBD-like_sf"/>
</dbReference>
<gene>
    <name evidence="2" type="ORF">Q5Y72_12880</name>
</gene>
<evidence type="ECO:0000313" key="3">
    <source>
        <dbReference type="Proteomes" id="UP001224997"/>
    </source>
</evidence>
<evidence type="ECO:0000259" key="1">
    <source>
        <dbReference type="Pfam" id="PF01471"/>
    </source>
</evidence>
<dbReference type="Gene3D" id="1.10.101.10">
    <property type="entry name" value="PGBD-like superfamily/PGBD"/>
    <property type="match status" value="1"/>
</dbReference>
<protein>
    <submittedName>
        <fullName evidence="2">Peptidoglycan-binding domain-containing protein</fullName>
    </submittedName>
</protein>
<dbReference type="InterPro" id="IPR036366">
    <property type="entry name" value="PGBDSf"/>
</dbReference>
<proteinExistence type="predicted"/>
<feature type="domain" description="Peptidoglycan binding-like" evidence="1">
    <location>
        <begin position="2"/>
        <end position="44"/>
    </location>
</feature>
<sequence length="71" mass="7072">MAVQRALAAAGHYEGEIDGIPGSGDCRAIADWQASMDAPATGYLVPGQVRTLVSIAPPPVAAPAPSAPAFA</sequence>
<dbReference type="SUPFAM" id="SSF47090">
    <property type="entry name" value="PGBD-like"/>
    <property type="match status" value="1"/>
</dbReference>
<dbReference type="RefSeq" id="WP_305963826.1">
    <property type="nucleotide sequence ID" value="NZ_JAVAMQ010000011.1"/>
</dbReference>
<organism evidence="2 3">
    <name type="scientific">Paracoccus spongiarum</name>
    <dbReference type="NCBI Taxonomy" id="3064387"/>
    <lineage>
        <taxon>Bacteria</taxon>
        <taxon>Pseudomonadati</taxon>
        <taxon>Pseudomonadota</taxon>
        <taxon>Alphaproteobacteria</taxon>
        <taxon>Rhodobacterales</taxon>
        <taxon>Paracoccaceae</taxon>
        <taxon>Paracoccus</taxon>
    </lineage>
</organism>
<dbReference type="Pfam" id="PF01471">
    <property type="entry name" value="PG_binding_1"/>
    <property type="match status" value="1"/>
</dbReference>
<comment type="caution">
    <text evidence="2">The sequence shown here is derived from an EMBL/GenBank/DDBJ whole genome shotgun (WGS) entry which is preliminary data.</text>
</comment>
<name>A0ABT9JG01_9RHOB</name>